<evidence type="ECO:0000259" key="14">
    <source>
        <dbReference type="PROSITE" id="PS51669"/>
    </source>
</evidence>
<dbReference type="PROSITE" id="PS51839">
    <property type="entry name" value="4FE4S_HC3"/>
    <property type="match status" value="1"/>
</dbReference>
<dbReference type="PROSITE" id="PS51085">
    <property type="entry name" value="2FE2S_FER_2"/>
    <property type="match status" value="1"/>
</dbReference>
<dbReference type="GO" id="GO:0051539">
    <property type="term" value="F:4 iron, 4 sulfur cluster binding"/>
    <property type="evidence" value="ECO:0007669"/>
    <property type="project" value="UniProtKB-KW"/>
</dbReference>
<dbReference type="Pfam" id="PF10588">
    <property type="entry name" value="NADH-G_4Fe-4S_3"/>
    <property type="match status" value="1"/>
</dbReference>
<dbReference type="GO" id="GO:0016020">
    <property type="term" value="C:membrane"/>
    <property type="evidence" value="ECO:0007669"/>
    <property type="project" value="InterPro"/>
</dbReference>
<evidence type="ECO:0000256" key="6">
    <source>
        <dbReference type="ARBA" id="ARBA00022723"/>
    </source>
</evidence>
<name>A0A932M0P1_UNCTE</name>
<evidence type="ECO:0000256" key="7">
    <source>
        <dbReference type="ARBA" id="ARBA00022967"/>
    </source>
</evidence>
<dbReference type="Pfam" id="PF13510">
    <property type="entry name" value="Fer2_4"/>
    <property type="match status" value="1"/>
</dbReference>
<dbReference type="Gene3D" id="3.10.20.740">
    <property type="match status" value="1"/>
</dbReference>
<feature type="domain" description="4Fe-4S Mo/W bis-MGD-type" evidence="14">
    <location>
        <begin position="216"/>
        <end position="274"/>
    </location>
</feature>
<dbReference type="Proteomes" id="UP000741360">
    <property type="component" value="Unassembled WGS sequence"/>
</dbReference>
<dbReference type="GO" id="GO:0008137">
    <property type="term" value="F:NADH dehydrogenase (ubiquinone) activity"/>
    <property type="evidence" value="ECO:0007669"/>
    <property type="project" value="InterPro"/>
</dbReference>
<evidence type="ECO:0000256" key="1">
    <source>
        <dbReference type="ARBA" id="ARBA00001966"/>
    </source>
</evidence>
<dbReference type="GO" id="GO:0046872">
    <property type="term" value="F:metal ion binding"/>
    <property type="evidence" value="ECO:0007669"/>
    <property type="project" value="UniProtKB-KW"/>
</dbReference>
<keyword evidence="3" id="KW-0004">4Fe-4S</keyword>
<dbReference type="Gene3D" id="3.30.70.20">
    <property type="match status" value="1"/>
</dbReference>
<evidence type="ECO:0000256" key="3">
    <source>
        <dbReference type="ARBA" id="ARBA00022485"/>
    </source>
</evidence>
<dbReference type="Pfam" id="PF22117">
    <property type="entry name" value="Fer4_Nqo3"/>
    <property type="match status" value="1"/>
</dbReference>
<comment type="similarity">
    <text evidence="2">Belongs to the complex I 75 kDa subunit family.</text>
</comment>
<comment type="caution">
    <text evidence="16">The sequence shown here is derived from an EMBL/GenBank/DDBJ whole genome shotgun (WGS) entry which is preliminary data.</text>
</comment>
<evidence type="ECO:0000259" key="15">
    <source>
        <dbReference type="PROSITE" id="PS51839"/>
    </source>
</evidence>
<comment type="cofactor">
    <cofactor evidence="11">
        <name>[2Fe-2S] cluster</name>
        <dbReference type="ChEBI" id="CHEBI:190135"/>
    </cofactor>
</comment>
<dbReference type="InterPro" id="IPR001041">
    <property type="entry name" value="2Fe-2S_ferredoxin-type"/>
</dbReference>
<evidence type="ECO:0000313" key="16">
    <source>
        <dbReference type="EMBL" id="MBI3015278.1"/>
    </source>
</evidence>
<dbReference type="InterPro" id="IPR019574">
    <property type="entry name" value="NADH_UbQ_OxRdtase_Gsu_4Fe4S-bd"/>
</dbReference>
<dbReference type="FunFam" id="3.30.70.20:FF:000002">
    <property type="entry name" value="NADH-ubiquinone oxidoreductase 75 kDa subunit"/>
    <property type="match status" value="1"/>
</dbReference>
<dbReference type="InterPro" id="IPR000283">
    <property type="entry name" value="NADH_UbQ_OxRdtase_75kDa_su_CS"/>
</dbReference>
<reference evidence="16" key="1">
    <citation type="submission" date="2020-07" db="EMBL/GenBank/DDBJ databases">
        <title>Huge and variable diversity of episymbiotic CPR bacteria and DPANN archaea in groundwater ecosystems.</title>
        <authorList>
            <person name="He C.Y."/>
            <person name="Keren R."/>
            <person name="Whittaker M."/>
            <person name="Farag I.F."/>
            <person name="Doudna J."/>
            <person name="Cate J.H.D."/>
            <person name="Banfield J.F."/>
        </authorList>
    </citation>
    <scope>NUCLEOTIDE SEQUENCE</scope>
    <source>
        <strain evidence="16">NC_groundwater_717_Ag_S-0.2um_59_8</strain>
    </source>
</reference>
<evidence type="ECO:0000256" key="5">
    <source>
        <dbReference type="ARBA" id="ARBA00022719"/>
    </source>
</evidence>
<dbReference type="CDD" id="cd00368">
    <property type="entry name" value="Molybdopterin-Binding"/>
    <property type="match status" value="1"/>
</dbReference>
<dbReference type="Pfam" id="PF22151">
    <property type="entry name" value="Fer4_NDSU1"/>
    <property type="match status" value="1"/>
</dbReference>
<dbReference type="SUPFAM" id="SSF54292">
    <property type="entry name" value="2Fe-2S ferredoxin-like"/>
    <property type="match status" value="1"/>
</dbReference>
<dbReference type="InterPro" id="IPR017896">
    <property type="entry name" value="4Fe4S_Fe-S-bd"/>
</dbReference>
<evidence type="ECO:0000256" key="2">
    <source>
        <dbReference type="ARBA" id="ARBA00005404"/>
    </source>
</evidence>
<dbReference type="PANTHER" id="PTHR43105:SF10">
    <property type="entry name" value="NADH-QUINONE OXIDOREDUCTASE SUBUNIT G"/>
    <property type="match status" value="1"/>
</dbReference>
<evidence type="ECO:0000256" key="9">
    <source>
        <dbReference type="ARBA" id="ARBA00023014"/>
    </source>
</evidence>
<dbReference type="FunFam" id="3.10.20.740:FF:000001">
    <property type="entry name" value="NADH-quinone oxidoreductase subunit G"/>
    <property type="match status" value="1"/>
</dbReference>
<dbReference type="Gene3D" id="3.40.50.740">
    <property type="match status" value="1"/>
</dbReference>
<evidence type="ECO:0000259" key="12">
    <source>
        <dbReference type="PROSITE" id="PS51085"/>
    </source>
</evidence>
<feature type="domain" description="2Fe-2S ferredoxin-type" evidence="12">
    <location>
        <begin position="2"/>
        <end position="78"/>
    </location>
</feature>
<protein>
    <submittedName>
        <fullName evidence="16">(2Fe-2S)-binding protein</fullName>
    </submittedName>
</protein>
<feature type="domain" description="4Fe-4S ferredoxin-type" evidence="13">
    <location>
        <begin position="138"/>
        <end position="166"/>
    </location>
</feature>
<keyword evidence="6" id="KW-0479">Metal-binding</keyword>
<dbReference type="InterPro" id="IPR050123">
    <property type="entry name" value="Prok_molybdopt-oxidoreductase"/>
</dbReference>
<keyword evidence="4" id="KW-0001">2Fe-2S</keyword>
<sequence>MPKLTIDGKEITVPEGINIIQAAQHAGIEIPRYCFHQKLRVVATCRMCHVEVDKMPKLQAACSTVVREGMEVRTRTPAVVKSRQAVLEFFLLNHPLDCPICDKGGECPLQDYTLKYGPGHSRFVDEKLVKVKHLPIGPYIVFDAERCVLCTRCVRFCSEVVGTGELGVFNRGVRAEIRVHPGRELNNNYSGNVIDLCPVGALTSREYRFRARPWDIQKVDTICGLCSTGCNIRVSVRKLRPEVVRVEPRENEEVNGLWMCDMGRFEFDRDLKDGRLLTPRIKGRGGGEACSWEEAVLTCGRGLAEIISRYGPQAVGVIGSGRCTNEEAYLLKKFAREVLGTRHMDFRLREVQQEGRDFKEDQLLLRADRTPNSNGARAVGLVPAEGGLDIGGMREAIRTGALKGLVVVREDLSAEPLWGRGGLEGLEHLVVLDLLRTPTTETASIAFPLPWHLEMDGTFTNAQGRLQRLRKAVNPPSGVRSLGSVLQEVARAMGKELANLPFVDLWQEISASVPAYQGVTLAQIGDQGAPSRT</sequence>
<gene>
    <name evidence="16" type="ORF">HYY65_09515</name>
</gene>
<dbReference type="PANTHER" id="PTHR43105">
    <property type="entry name" value="RESPIRATORY NITRATE REDUCTASE"/>
    <property type="match status" value="1"/>
</dbReference>
<keyword evidence="9" id="KW-0411">Iron-sulfur</keyword>
<dbReference type="SMART" id="SM00929">
    <property type="entry name" value="NADH-G_4Fe-4S_3"/>
    <property type="match status" value="1"/>
</dbReference>
<evidence type="ECO:0000256" key="10">
    <source>
        <dbReference type="ARBA" id="ARBA00023027"/>
    </source>
</evidence>
<feature type="domain" description="4Fe-4S His(Cys)3-ligated-type" evidence="15">
    <location>
        <begin position="78"/>
        <end position="117"/>
    </location>
</feature>
<dbReference type="InterPro" id="IPR006963">
    <property type="entry name" value="Mopterin_OxRdtase_4Fe-4S_dom"/>
</dbReference>
<dbReference type="PROSITE" id="PS00642">
    <property type="entry name" value="COMPLEX1_75K_2"/>
    <property type="match status" value="1"/>
</dbReference>
<dbReference type="GO" id="GO:0051537">
    <property type="term" value="F:2 iron, 2 sulfur cluster binding"/>
    <property type="evidence" value="ECO:0007669"/>
    <property type="project" value="UniProtKB-KW"/>
</dbReference>
<evidence type="ECO:0000256" key="8">
    <source>
        <dbReference type="ARBA" id="ARBA00023004"/>
    </source>
</evidence>
<evidence type="ECO:0000256" key="4">
    <source>
        <dbReference type="ARBA" id="ARBA00022714"/>
    </source>
</evidence>
<dbReference type="SUPFAM" id="SSF53706">
    <property type="entry name" value="Formate dehydrogenase/DMSO reductase, domains 1-3"/>
    <property type="match status" value="1"/>
</dbReference>
<evidence type="ECO:0000256" key="11">
    <source>
        <dbReference type="ARBA" id="ARBA00034078"/>
    </source>
</evidence>
<organism evidence="16 17">
    <name type="scientific">Tectimicrobiota bacterium</name>
    <dbReference type="NCBI Taxonomy" id="2528274"/>
    <lineage>
        <taxon>Bacteria</taxon>
        <taxon>Pseudomonadati</taxon>
        <taxon>Nitrospinota/Tectimicrobiota group</taxon>
        <taxon>Candidatus Tectimicrobiota</taxon>
    </lineage>
</organism>
<dbReference type="CDD" id="cd00207">
    <property type="entry name" value="fer2"/>
    <property type="match status" value="1"/>
</dbReference>
<dbReference type="Pfam" id="PF00384">
    <property type="entry name" value="Molybdopterin"/>
    <property type="match status" value="1"/>
</dbReference>
<dbReference type="PROSITE" id="PS00643">
    <property type="entry name" value="COMPLEX1_75K_3"/>
    <property type="match status" value="1"/>
</dbReference>
<keyword evidence="7" id="KW-1278">Translocase</keyword>
<dbReference type="InterPro" id="IPR006656">
    <property type="entry name" value="Mopterin_OxRdtase"/>
</dbReference>
<dbReference type="SUPFAM" id="SSF54862">
    <property type="entry name" value="4Fe-4S ferredoxins"/>
    <property type="match status" value="1"/>
</dbReference>
<keyword evidence="8" id="KW-0408">Iron</keyword>
<dbReference type="InterPro" id="IPR054351">
    <property type="entry name" value="NADH_UbQ_OxRdtase_ferredoxin"/>
</dbReference>
<evidence type="ECO:0000259" key="13">
    <source>
        <dbReference type="PROSITE" id="PS51379"/>
    </source>
</evidence>
<dbReference type="PROSITE" id="PS51379">
    <property type="entry name" value="4FE4S_FER_2"/>
    <property type="match status" value="1"/>
</dbReference>
<dbReference type="SMART" id="SM00926">
    <property type="entry name" value="Molybdop_Fe4S4"/>
    <property type="match status" value="1"/>
</dbReference>
<dbReference type="GO" id="GO:0048038">
    <property type="term" value="F:quinone binding"/>
    <property type="evidence" value="ECO:0007669"/>
    <property type="project" value="UniProtKB-KW"/>
</dbReference>
<comment type="cofactor">
    <cofactor evidence="1">
        <name>[4Fe-4S] cluster</name>
        <dbReference type="ChEBI" id="CHEBI:49883"/>
    </cofactor>
</comment>
<keyword evidence="5" id="KW-0874">Quinone</keyword>
<dbReference type="AlphaFoldDB" id="A0A932M0P1"/>
<keyword evidence="10" id="KW-0520">NAD</keyword>
<dbReference type="GO" id="GO:0042773">
    <property type="term" value="P:ATP synthesis coupled electron transport"/>
    <property type="evidence" value="ECO:0007669"/>
    <property type="project" value="InterPro"/>
</dbReference>
<dbReference type="EMBL" id="JACPSX010000180">
    <property type="protein sequence ID" value="MBI3015278.1"/>
    <property type="molecule type" value="Genomic_DNA"/>
</dbReference>
<accession>A0A932M0P1</accession>
<evidence type="ECO:0000313" key="17">
    <source>
        <dbReference type="Proteomes" id="UP000741360"/>
    </source>
</evidence>
<dbReference type="InterPro" id="IPR036010">
    <property type="entry name" value="2Fe-2S_ferredoxin-like_sf"/>
</dbReference>
<dbReference type="Gene3D" id="2.20.25.90">
    <property type="entry name" value="ADC-like domains"/>
    <property type="match status" value="1"/>
</dbReference>
<proteinExistence type="inferred from homology"/>
<dbReference type="GO" id="GO:0003954">
    <property type="term" value="F:NADH dehydrogenase activity"/>
    <property type="evidence" value="ECO:0007669"/>
    <property type="project" value="TreeGrafter"/>
</dbReference>
<dbReference type="PROSITE" id="PS51669">
    <property type="entry name" value="4FE4S_MOW_BIS_MGD"/>
    <property type="match status" value="1"/>
</dbReference>